<dbReference type="NCBIfam" id="TIGR01395">
    <property type="entry name" value="FlgC"/>
    <property type="match status" value="1"/>
</dbReference>
<protein>
    <recommendedName>
        <fullName evidence="3 6">Flagellar basal-body rod protein FlgC</fullName>
    </recommendedName>
</protein>
<dbReference type="Proteomes" id="UP001596143">
    <property type="component" value="Unassembled WGS sequence"/>
</dbReference>
<dbReference type="PANTHER" id="PTHR30435:SF2">
    <property type="entry name" value="FLAGELLAR BASAL-BODY ROD PROTEIN FLGC"/>
    <property type="match status" value="1"/>
</dbReference>
<dbReference type="Pfam" id="PF06429">
    <property type="entry name" value="Flg_bbr_C"/>
    <property type="match status" value="1"/>
</dbReference>
<proteinExistence type="inferred from homology"/>
<dbReference type="EMBL" id="JBHSPF010000018">
    <property type="protein sequence ID" value="MFC5628078.1"/>
    <property type="molecule type" value="Genomic_DNA"/>
</dbReference>
<evidence type="ECO:0000256" key="4">
    <source>
        <dbReference type="ARBA" id="ARBA00023143"/>
    </source>
</evidence>
<dbReference type="InterPro" id="IPR019776">
    <property type="entry name" value="Flagellar_basal_body_rod_CS"/>
</dbReference>
<keyword evidence="10" id="KW-0969">Cilium</keyword>
<comment type="similarity">
    <text evidence="2">Belongs to the flagella basal body rod proteins family.</text>
</comment>
<evidence type="ECO:0000256" key="6">
    <source>
        <dbReference type="RuleBase" id="RU362062"/>
    </source>
</evidence>
<feature type="domain" description="Flagellar basal body rod protein N-terminal" evidence="8">
    <location>
        <begin position="7"/>
        <end position="36"/>
    </location>
</feature>
<evidence type="ECO:0000256" key="3">
    <source>
        <dbReference type="ARBA" id="ARBA00017941"/>
    </source>
</evidence>
<dbReference type="InterPro" id="IPR001444">
    <property type="entry name" value="Flag_bb_rod_N"/>
</dbReference>
<evidence type="ECO:0000259" key="9">
    <source>
        <dbReference type="Pfam" id="PF06429"/>
    </source>
</evidence>
<accession>A0ABW0U3V9</accession>
<keyword evidence="10" id="KW-0966">Cell projection</keyword>
<evidence type="ECO:0000256" key="1">
    <source>
        <dbReference type="ARBA" id="ARBA00004117"/>
    </source>
</evidence>
<evidence type="ECO:0000256" key="5">
    <source>
        <dbReference type="ARBA" id="ARBA00025933"/>
    </source>
</evidence>
<feature type="region of interest" description="Disordered" evidence="7">
    <location>
        <begin position="57"/>
        <end position="78"/>
    </location>
</feature>
<reference evidence="11" key="1">
    <citation type="journal article" date="2019" name="Int. J. Syst. Evol. Microbiol.">
        <title>The Global Catalogue of Microorganisms (GCM) 10K type strain sequencing project: providing services to taxonomists for standard genome sequencing and annotation.</title>
        <authorList>
            <consortium name="The Broad Institute Genomics Platform"/>
            <consortium name="The Broad Institute Genome Sequencing Center for Infectious Disease"/>
            <person name="Wu L."/>
            <person name="Ma J."/>
        </authorList>
    </citation>
    <scope>NUCLEOTIDE SEQUENCE [LARGE SCALE GENOMIC DNA]</scope>
    <source>
        <strain evidence="11">CGMCC 1.15790</strain>
    </source>
</reference>
<evidence type="ECO:0000313" key="10">
    <source>
        <dbReference type="EMBL" id="MFC5628078.1"/>
    </source>
</evidence>
<sequence>MGIFHGINISASGLTAQRLRMDVTAANIANADSTRGRFVNGEWEPYRRKMVSMSPKQPSFSTYLKKAQGNGERNPGEGVKVDRIVEDTTPFKQVYRPDHPEANEDGFVALPNVDPLKEMVNMISATRSYEANVTTINATKNMMLKALEIGRNQ</sequence>
<evidence type="ECO:0000256" key="2">
    <source>
        <dbReference type="ARBA" id="ARBA00009677"/>
    </source>
</evidence>
<evidence type="ECO:0000256" key="7">
    <source>
        <dbReference type="SAM" id="MobiDB-lite"/>
    </source>
</evidence>
<name>A0ABW0U3V9_9BACI</name>
<dbReference type="PROSITE" id="PS00588">
    <property type="entry name" value="FLAGELLA_BB_ROD"/>
    <property type="match status" value="1"/>
</dbReference>
<comment type="caution">
    <text evidence="10">The sequence shown here is derived from an EMBL/GenBank/DDBJ whole genome shotgun (WGS) entry which is preliminary data.</text>
</comment>
<evidence type="ECO:0000313" key="11">
    <source>
        <dbReference type="Proteomes" id="UP001596143"/>
    </source>
</evidence>
<keyword evidence="11" id="KW-1185">Reference proteome</keyword>
<comment type="subunit">
    <text evidence="5 6">The basal body constitutes a major portion of the flagellar organelle and consists of four rings (L,P,S, and M) mounted on a central rod. The rod consists of about 26 subunits of FlgG in the distal portion, and FlgB, FlgC and FlgF are thought to build up the proximal portion of the rod with about 6 subunits each.</text>
</comment>
<feature type="domain" description="Flagellar basal-body/hook protein C-terminal" evidence="9">
    <location>
        <begin position="105"/>
        <end position="148"/>
    </location>
</feature>
<comment type="subcellular location">
    <subcellularLocation>
        <location evidence="1 6">Bacterial flagellum basal body</location>
    </subcellularLocation>
</comment>
<organism evidence="10 11">
    <name type="scientific">Aliibacillus thermotolerans</name>
    <dbReference type="NCBI Taxonomy" id="1834418"/>
    <lineage>
        <taxon>Bacteria</taxon>
        <taxon>Bacillati</taxon>
        <taxon>Bacillota</taxon>
        <taxon>Bacilli</taxon>
        <taxon>Bacillales</taxon>
        <taxon>Bacillaceae</taxon>
        <taxon>Aliibacillus</taxon>
    </lineage>
</organism>
<dbReference type="InterPro" id="IPR010930">
    <property type="entry name" value="Flg_bb/hook_C_dom"/>
</dbReference>
<keyword evidence="4 6" id="KW-0975">Bacterial flagellum</keyword>
<evidence type="ECO:0000259" key="8">
    <source>
        <dbReference type="Pfam" id="PF00460"/>
    </source>
</evidence>
<dbReference type="RefSeq" id="WP_270898009.1">
    <property type="nucleotide sequence ID" value="NZ_JBHSPF010000018.1"/>
</dbReference>
<dbReference type="InterPro" id="IPR006299">
    <property type="entry name" value="FlgC"/>
</dbReference>
<gene>
    <name evidence="10" type="primary">flgC</name>
    <name evidence="10" type="ORF">ACFPTR_04115</name>
</gene>
<dbReference type="Pfam" id="PF00460">
    <property type="entry name" value="Flg_bb_rod"/>
    <property type="match status" value="1"/>
</dbReference>
<keyword evidence="10" id="KW-0282">Flagellum</keyword>
<dbReference type="PANTHER" id="PTHR30435">
    <property type="entry name" value="FLAGELLAR PROTEIN"/>
    <property type="match status" value="1"/>
</dbReference>